<accession>A0A2Z6C4B7</accession>
<evidence type="ECO:0000313" key="3">
    <source>
        <dbReference type="EMBL" id="BBD49876.1"/>
    </source>
</evidence>
<feature type="signal peptide" evidence="2">
    <location>
        <begin position="1"/>
        <end position="22"/>
    </location>
</feature>
<feature type="chain" id="PRO_5016428613" evidence="2">
    <location>
        <begin position="23"/>
        <end position="236"/>
    </location>
</feature>
<sequence>MAPVFVWVALSLMAFHCSWTEASVQLQVGEGTEHNSERSEPLSPEDISERSETISPDDISNLMSDIESAFRFLEEQPVEPQVTSRTEDAHRYRKNEKINRLPFTQHNFIRFGKRFQSSQEAQTMPLLSMSAGPENLSGNLQEILTRLKDANSVPSGNPLSESSSVFWNSEQNSSPDMNSDKRQLHNFVRFGKRSPENDNFGKRQLHNFVRFGRNYIPTQNVPSLEETDDSSNIELY</sequence>
<gene>
    <name evidence="3" type="primary">farp-b</name>
</gene>
<feature type="region of interest" description="Disordered" evidence="1">
    <location>
        <begin position="30"/>
        <end position="58"/>
    </location>
</feature>
<dbReference type="EMBL" id="LC375322">
    <property type="protein sequence ID" value="BBD49876.1"/>
    <property type="molecule type" value="mRNA"/>
</dbReference>
<name>A0A2Z6C4B7_9EUPU</name>
<evidence type="ECO:0000256" key="2">
    <source>
        <dbReference type="SAM" id="SignalP"/>
    </source>
</evidence>
<reference evidence="3" key="1">
    <citation type="journal article" date="2018" name="Zoological Lett">
        <title>RFamidergic neurons in the olfactory centers of the terrestrial slug Limax.</title>
        <authorList>
            <person name="Matsuo Y."/>
            <person name="Yamanaka A."/>
            <person name="Matsuo R."/>
        </authorList>
    </citation>
    <scope>NUCLEOTIDE SEQUENCE</scope>
</reference>
<feature type="compositionally biased region" description="Polar residues" evidence="1">
    <location>
        <begin position="152"/>
        <end position="177"/>
    </location>
</feature>
<proteinExistence type="evidence at transcript level"/>
<protein>
    <submittedName>
        <fullName evidence="3">FaRP-B</fullName>
    </submittedName>
</protein>
<dbReference type="AlphaFoldDB" id="A0A2Z6C4B7"/>
<keyword evidence="2" id="KW-0732">Signal</keyword>
<feature type="compositionally biased region" description="Basic and acidic residues" evidence="1">
    <location>
        <begin position="31"/>
        <end position="40"/>
    </location>
</feature>
<evidence type="ECO:0000256" key="1">
    <source>
        <dbReference type="SAM" id="MobiDB-lite"/>
    </source>
</evidence>
<feature type="region of interest" description="Disordered" evidence="1">
    <location>
        <begin position="152"/>
        <end position="181"/>
    </location>
</feature>
<organism evidence="3">
    <name type="scientific">Ambigolimax valentianus</name>
    <dbReference type="NCBI Taxonomy" id="1338344"/>
    <lineage>
        <taxon>Eukaryota</taxon>
        <taxon>Metazoa</taxon>
        <taxon>Spiralia</taxon>
        <taxon>Lophotrochozoa</taxon>
        <taxon>Mollusca</taxon>
        <taxon>Gastropoda</taxon>
        <taxon>Heterobranchia</taxon>
        <taxon>Euthyneura</taxon>
        <taxon>Panpulmonata</taxon>
        <taxon>Eupulmonata</taxon>
        <taxon>Stylommatophora</taxon>
        <taxon>Helicina</taxon>
        <taxon>Limacoidea</taxon>
        <taxon>Limacidae</taxon>
        <taxon>Ambigolimax</taxon>
    </lineage>
</organism>